<feature type="domain" description="AMP-dependent synthetase/ligase" evidence="3">
    <location>
        <begin position="27"/>
        <end position="370"/>
    </location>
</feature>
<dbReference type="CDD" id="cd05233">
    <property type="entry name" value="SDR_c"/>
    <property type="match status" value="1"/>
</dbReference>
<accession>A0ABN0XF96</accession>
<organism evidence="5 6">
    <name type="scientific">Actinoallomurus spadix</name>
    <dbReference type="NCBI Taxonomy" id="79912"/>
    <lineage>
        <taxon>Bacteria</taxon>
        <taxon>Bacillati</taxon>
        <taxon>Actinomycetota</taxon>
        <taxon>Actinomycetes</taxon>
        <taxon>Streptosporangiales</taxon>
        <taxon>Thermomonosporaceae</taxon>
        <taxon>Actinoallomurus</taxon>
    </lineage>
</organism>
<dbReference type="PRINTS" id="PR00080">
    <property type="entry name" value="SDRFAMILY"/>
</dbReference>
<dbReference type="PRINTS" id="PR00081">
    <property type="entry name" value="GDHRDH"/>
</dbReference>
<dbReference type="Pfam" id="PF00501">
    <property type="entry name" value="AMP-binding"/>
    <property type="match status" value="1"/>
</dbReference>
<evidence type="ECO:0000259" key="3">
    <source>
        <dbReference type="Pfam" id="PF00501"/>
    </source>
</evidence>
<dbReference type="SUPFAM" id="SSF56801">
    <property type="entry name" value="Acetyl-CoA synthetase-like"/>
    <property type="match status" value="1"/>
</dbReference>
<dbReference type="InterPro" id="IPR002347">
    <property type="entry name" value="SDR_fam"/>
</dbReference>
<dbReference type="Pfam" id="PF13193">
    <property type="entry name" value="AMP-binding_C"/>
    <property type="match status" value="1"/>
</dbReference>
<dbReference type="InterPro" id="IPR000873">
    <property type="entry name" value="AMP-dep_synth/lig_dom"/>
</dbReference>
<dbReference type="InterPro" id="IPR042099">
    <property type="entry name" value="ANL_N_sf"/>
</dbReference>
<comment type="similarity">
    <text evidence="1">Belongs to the ATP-dependent AMP-binding enzyme family.</text>
</comment>
<dbReference type="PANTHER" id="PTHR24096">
    <property type="entry name" value="LONG-CHAIN-FATTY-ACID--COA LIGASE"/>
    <property type="match status" value="1"/>
</dbReference>
<name>A0ABN0XF96_9ACTN</name>
<dbReference type="Gene3D" id="3.40.50.720">
    <property type="entry name" value="NAD(P)-binding Rossmann-like Domain"/>
    <property type="match status" value="1"/>
</dbReference>
<dbReference type="InterPro" id="IPR025110">
    <property type="entry name" value="AMP-bd_C"/>
</dbReference>
<evidence type="ECO:0000259" key="4">
    <source>
        <dbReference type="Pfam" id="PF13193"/>
    </source>
</evidence>
<feature type="domain" description="AMP-binding enzyme C-terminal" evidence="4">
    <location>
        <begin position="421"/>
        <end position="494"/>
    </location>
</feature>
<evidence type="ECO:0000256" key="2">
    <source>
        <dbReference type="ARBA" id="ARBA00022598"/>
    </source>
</evidence>
<dbReference type="EMBL" id="BAAABM010000056">
    <property type="protein sequence ID" value="GAA0362511.1"/>
    <property type="molecule type" value="Genomic_DNA"/>
</dbReference>
<dbReference type="Gene3D" id="3.30.300.30">
    <property type="match status" value="1"/>
</dbReference>
<keyword evidence="2" id="KW-0436">Ligase</keyword>
<reference evidence="5 6" key="1">
    <citation type="journal article" date="2019" name="Int. J. Syst. Evol. Microbiol.">
        <title>The Global Catalogue of Microorganisms (GCM) 10K type strain sequencing project: providing services to taxonomists for standard genome sequencing and annotation.</title>
        <authorList>
            <consortium name="The Broad Institute Genomics Platform"/>
            <consortium name="The Broad Institute Genome Sequencing Center for Infectious Disease"/>
            <person name="Wu L."/>
            <person name="Ma J."/>
        </authorList>
    </citation>
    <scope>NUCLEOTIDE SEQUENCE [LARGE SCALE GENOMIC DNA]</scope>
    <source>
        <strain evidence="5 6">JCM 3146</strain>
    </source>
</reference>
<evidence type="ECO:0000313" key="6">
    <source>
        <dbReference type="Proteomes" id="UP001501822"/>
    </source>
</evidence>
<dbReference type="Proteomes" id="UP001501822">
    <property type="component" value="Unassembled WGS sequence"/>
</dbReference>
<gene>
    <name evidence="5" type="ORF">GCM10010151_60670</name>
</gene>
<dbReference type="Gene3D" id="3.40.50.12780">
    <property type="entry name" value="N-terminal domain of ligase-like"/>
    <property type="match status" value="1"/>
</dbReference>
<protein>
    <submittedName>
        <fullName evidence="5">Uncharacterized protein</fullName>
    </submittedName>
</protein>
<comment type="caution">
    <text evidence="5">The sequence shown here is derived from an EMBL/GenBank/DDBJ whole genome shotgun (WGS) entry which is preliminary data.</text>
</comment>
<dbReference type="PANTHER" id="PTHR24096:SF149">
    <property type="entry name" value="AMP-BINDING DOMAIN-CONTAINING PROTEIN-RELATED"/>
    <property type="match status" value="1"/>
</dbReference>
<dbReference type="SUPFAM" id="SSF51735">
    <property type="entry name" value="NAD(P)-binding Rossmann-fold domains"/>
    <property type="match status" value="1"/>
</dbReference>
<keyword evidence="6" id="KW-1185">Reference proteome</keyword>
<dbReference type="InterPro" id="IPR036291">
    <property type="entry name" value="NAD(P)-bd_dom_sf"/>
</dbReference>
<dbReference type="Pfam" id="PF00106">
    <property type="entry name" value="adh_short"/>
    <property type="match status" value="1"/>
</dbReference>
<evidence type="ECO:0000256" key="1">
    <source>
        <dbReference type="ARBA" id="ARBA00006432"/>
    </source>
</evidence>
<proteinExistence type="inferred from homology"/>
<evidence type="ECO:0000313" key="5">
    <source>
        <dbReference type="EMBL" id="GAA0362511.1"/>
    </source>
</evidence>
<sequence>MRVNVRTYEDPGEIAVSGYVLDSPADGDRIAVVDHSRGAPREWTYGDLTRAISGLAGCLRSLRLGEDAVVAVLTENSAEFVIAYHGTLTAGCTVLPLDPRDPARWAAAIAETGAEALIVETALGIPESSIPATHTIVIGDGPPGCVAWAEALRAAPDPQPVRGGERPAVLMSSSGTLRGPKRIAVTHHNLVANLAQIAALHEIRSGDVVLSVPPLRHIYGMQMAMNPVLRAGATLVIVATPFSVPHFLGLLRDHQVAVAYVVPSVLAELAAMPSMQRAWPDLRLAVSGGAPLPTSVAVRSAESLGVPVVQGFGMTEAGCVCFSPDGRAVPIGSVGVPLPGTEVRFVDPETGTDVAPGRPGELWVRGPQVVPAGADPSMPRAEGGWLRTGDLAAQDDEGFVRITGRIKSLIKYKGYQVSPAELEDVLATHPAVAEALVAGLPDPVAGEVPKAYVVLNDRVPLSEITRHVADRVAPYKRVRAIERVQAIPRSSTGKPTRPPALRALVTGGGRGLGRAFAEGLAAAGASVLVTGRDEAGLLETAKGIRERGGIGEYAVADLTDPQAWARVLGHLDDTLGGVDVLVNNAGAPGPIGPLWEVDEDAWWHAMEVNVRGSALVTRAILPRLLDQGGGRVVTVVSRAGRKRWPHAGAYSISKAALISLTANLDGEVHGTGITAVAFDPGLLDIGITRAHLDRGHTGDRWADEILDWTLAARDAGRFTPVETAVRALVAVATGAADHLAGRYVTIEDLSLD</sequence>
<dbReference type="InterPro" id="IPR045851">
    <property type="entry name" value="AMP-bd_C_sf"/>
</dbReference>